<proteinExistence type="predicted"/>
<accession>A0A2V5J9N5</accession>
<feature type="chain" id="PRO_5016163757" description="Secreted protein" evidence="1">
    <location>
        <begin position="26"/>
        <end position="80"/>
    </location>
</feature>
<evidence type="ECO:0000313" key="3">
    <source>
        <dbReference type="Proteomes" id="UP000248817"/>
    </source>
</evidence>
<dbReference type="AlphaFoldDB" id="A0A2V5J9N5"/>
<keyword evidence="3" id="KW-1185">Reference proteome</keyword>
<keyword evidence="1" id="KW-0732">Signal</keyword>
<sequence length="80" mass="9325">MSLFPSSSLFLCLFQAYCISSLAHGKLFFWDCVSVGLRLHCLYIYLHGRHDHTWSGFHIQLRARRHAEGLLRSSRLHLPL</sequence>
<evidence type="ECO:0008006" key="4">
    <source>
        <dbReference type="Google" id="ProtNLM"/>
    </source>
</evidence>
<gene>
    <name evidence="2" type="ORF">BP00DRAFT_265770</name>
</gene>
<protein>
    <recommendedName>
        <fullName evidence="4">Secreted protein</fullName>
    </recommendedName>
</protein>
<organism evidence="2 3">
    <name type="scientific">Aspergillus indologenus CBS 114.80</name>
    <dbReference type="NCBI Taxonomy" id="1450541"/>
    <lineage>
        <taxon>Eukaryota</taxon>
        <taxon>Fungi</taxon>
        <taxon>Dikarya</taxon>
        <taxon>Ascomycota</taxon>
        <taxon>Pezizomycotina</taxon>
        <taxon>Eurotiomycetes</taxon>
        <taxon>Eurotiomycetidae</taxon>
        <taxon>Eurotiales</taxon>
        <taxon>Aspergillaceae</taxon>
        <taxon>Aspergillus</taxon>
        <taxon>Aspergillus subgen. Circumdati</taxon>
    </lineage>
</organism>
<reference evidence="2 3" key="1">
    <citation type="submission" date="2018-02" db="EMBL/GenBank/DDBJ databases">
        <title>The genomes of Aspergillus section Nigri reveals drivers in fungal speciation.</title>
        <authorList>
            <consortium name="DOE Joint Genome Institute"/>
            <person name="Vesth T.C."/>
            <person name="Nybo J."/>
            <person name="Theobald S."/>
            <person name="Brandl J."/>
            <person name="Frisvad J.C."/>
            <person name="Nielsen K.F."/>
            <person name="Lyhne E.K."/>
            <person name="Kogle M.E."/>
            <person name="Kuo A."/>
            <person name="Riley R."/>
            <person name="Clum A."/>
            <person name="Nolan M."/>
            <person name="Lipzen A."/>
            <person name="Salamov A."/>
            <person name="Henrissat B."/>
            <person name="Wiebenga A."/>
            <person name="De vries R.P."/>
            <person name="Grigoriev I.V."/>
            <person name="Mortensen U.H."/>
            <person name="Andersen M.R."/>
            <person name="Baker S.E."/>
        </authorList>
    </citation>
    <scope>NUCLEOTIDE SEQUENCE [LARGE SCALE GENOMIC DNA]</scope>
    <source>
        <strain evidence="2 3">CBS 114.80</strain>
    </source>
</reference>
<dbReference type="Proteomes" id="UP000248817">
    <property type="component" value="Unassembled WGS sequence"/>
</dbReference>
<feature type="signal peptide" evidence="1">
    <location>
        <begin position="1"/>
        <end position="25"/>
    </location>
</feature>
<dbReference type="EMBL" id="KZ825471">
    <property type="protein sequence ID" value="PYI35097.1"/>
    <property type="molecule type" value="Genomic_DNA"/>
</dbReference>
<evidence type="ECO:0000256" key="1">
    <source>
        <dbReference type="SAM" id="SignalP"/>
    </source>
</evidence>
<name>A0A2V5J9N5_9EURO</name>
<evidence type="ECO:0000313" key="2">
    <source>
        <dbReference type="EMBL" id="PYI35097.1"/>
    </source>
</evidence>